<gene>
    <name evidence="14" type="ORF">A3J54_01815</name>
</gene>
<name>A0A1G2G9P7_9BACT</name>
<dbReference type="AlphaFoldDB" id="A0A1G2G9P7"/>
<evidence type="ECO:0000256" key="7">
    <source>
        <dbReference type="ARBA" id="ARBA00022763"/>
    </source>
</evidence>
<keyword evidence="8" id="KW-0378">Hydrolase</keyword>
<evidence type="ECO:0000256" key="12">
    <source>
        <dbReference type="ARBA" id="ARBA00023295"/>
    </source>
</evidence>
<dbReference type="EMBL" id="MHNN01000004">
    <property type="protein sequence ID" value="OGZ46927.1"/>
    <property type="molecule type" value="Genomic_DNA"/>
</dbReference>
<dbReference type="PANTHER" id="PTHR42944">
    <property type="entry name" value="ADENINE DNA GLYCOSYLASE"/>
    <property type="match status" value="1"/>
</dbReference>
<evidence type="ECO:0000313" key="14">
    <source>
        <dbReference type="EMBL" id="OGZ46927.1"/>
    </source>
</evidence>
<organism evidence="14 15">
    <name type="scientific">Candidatus Ryanbacteria bacterium RIFCSPHIGHO2_02_FULL_45_13b</name>
    <dbReference type="NCBI Taxonomy" id="1802117"/>
    <lineage>
        <taxon>Bacteria</taxon>
        <taxon>Candidatus Ryaniibacteriota</taxon>
    </lineage>
</organism>
<evidence type="ECO:0000259" key="13">
    <source>
        <dbReference type="SMART" id="SM00478"/>
    </source>
</evidence>
<evidence type="ECO:0000256" key="6">
    <source>
        <dbReference type="ARBA" id="ARBA00022723"/>
    </source>
</evidence>
<accession>A0A1G2G9P7</accession>
<dbReference type="GO" id="GO:0034039">
    <property type="term" value="F:8-oxo-7,8-dihydroguanine DNA N-glycosylase activity"/>
    <property type="evidence" value="ECO:0007669"/>
    <property type="project" value="TreeGrafter"/>
</dbReference>
<sequence length="284" mass="33425">MKQKQSQKVTHISNTFPKTIRQWYRRNAPALPWRNTKNPYHIFVSEVMLQQTQIPRVLITYPKFLKIFPTIKILAKAPLRRVLSVWHGMGYNRRALYLQQSAQHIIKKHGGIIPKDRDMLEALPGIGPYSARAIACFAYGICEPFIETNIRRAIIHTFFPRKNNVTDTEILTVLKRIQPTKHRREWYWALMDYGRDALKGVPNANRKSKHYIKQSKFEESPRYIRAKIISHLLENKKATMEDLYISLRKNKHLRRLSRQALKKTLVGLEKEKLVTTTDLLFEIA</sequence>
<evidence type="ECO:0000256" key="3">
    <source>
        <dbReference type="ARBA" id="ARBA00008343"/>
    </source>
</evidence>
<keyword evidence="10" id="KW-0411">Iron-sulfur</keyword>
<keyword evidence="12" id="KW-0326">Glycosidase</keyword>
<dbReference type="GO" id="GO:0006284">
    <property type="term" value="P:base-excision repair"/>
    <property type="evidence" value="ECO:0007669"/>
    <property type="project" value="InterPro"/>
</dbReference>
<dbReference type="Gene3D" id="1.10.340.30">
    <property type="entry name" value="Hypothetical protein, domain 2"/>
    <property type="match status" value="1"/>
</dbReference>
<dbReference type="Proteomes" id="UP000176576">
    <property type="component" value="Unassembled WGS sequence"/>
</dbReference>
<dbReference type="GO" id="GO:0032357">
    <property type="term" value="F:oxidized purine DNA binding"/>
    <property type="evidence" value="ECO:0007669"/>
    <property type="project" value="TreeGrafter"/>
</dbReference>
<evidence type="ECO:0000256" key="4">
    <source>
        <dbReference type="ARBA" id="ARBA00012045"/>
    </source>
</evidence>
<dbReference type="EC" id="3.2.2.31" evidence="4"/>
<evidence type="ECO:0000256" key="10">
    <source>
        <dbReference type="ARBA" id="ARBA00023014"/>
    </source>
</evidence>
<protein>
    <recommendedName>
        <fullName evidence="5">Adenine DNA glycosylase</fullName>
        <ecNumber evidence="4">3.2.2.31</ecNumber>
    </recommendedName>
</protein>
<keyword evidence="9" id="KW-0408">Iron</keyword>
<comment type="similarity">
    <text evidence="3">Belongs to the Nth/MutY family.</text>
</comment>
<dbReference type="GO" id="GO:0006298">
    <property type="term" value="P:mismatch repair"/>
    <property type="evidence" value="ECO:0007669"/>
    <property type="project" value="TreeGrafter"/>
</dbReference>
<dbReference type="Pfam" id="PF00633">
    <property type="entry name" value="HHH"/>
    <property type="match status" value="1"/>
</dbReference>
<evidence type="ECO:0000256" key="11">
    <source>
        <dbReference type="ARBA" id="ARBA00023204"/>
    </source>
</evidence>
<dbReference type="PROSITE" id="PS01155">
    <property type="entry name" value="ENDONUCLEASE_III_2"/>
    <property type="match status" value="1"/>
</dbReference>
<dbReference type="PANTHER" id="PTHR42944:SF1">
    <property type="entry name" value="ADENINE DNA GLYCOSYLASE"/>
    <property type="match status" value="1"/>
</dbReference>
<evidence type="ECO:0000256" key="9">
    <source>
        <dbReference type="ARBA" id="ARBA00023004"/>
    </source>
</evidence>
<evidence type="ECO:0000256" key="8">
    <source>
        <dbReference type="ARBA" id="ARBA00022801"/>
    </source>
</evidence>
<dbReference type="InterPro" id="IPR004036">
    <property type="entry name" value="Endonuclease-III-like_CS2"/>
</dbReference>
<keyword evidence="6" id="KW-0479">Metal-binding</keyword>
<comment type="catalytic activity">
    <reaction evidence="1">
        <text>Hydrolyzes free adenine bases from 7,8-dihydro-8-oxoguanine:adenine mismatched double-stranded DNA, leaving an apurinic site.</text>
        <dbReference type="EC" id="3.2.2.31"/>
    </reaction>
</comment>
<dbReference type="CDD" id="cd00056">
    <property type="entry name" value="ENDO3c"/>
    <property type="match status" value="1"/>
</dbReference>
<comment type="caution">
    <text evidence="14">The sequence shown here is derived from an EMBL/GenBank/DDBJ whole genome shotgun (WGS) entry which is preliminary data.</text>
</comment>
<dbReference type="InterPro" id="IPR011257">
    <property type="entry name" value="DNA_glycosylase"/>
</dbReference>
<evidence type="ECO:0000256" key="2">
    <source>
        <dbReference type="ARBA" id="ARBA00001966"/>
    </source>
</evidence>
<dbReference type="SUPFAM" id="SSF48150">
    <property type="entry name" value="DNA-glycosylase"/>
    <property type="match status" value="1"/>
</dbReference>
<reference evidence="14 15" key="1">
    <citation type="journal article" date="2016" name="Nat. Commun.">
        <title>Thousands of microbial genomes shed light on interconnected biogeochemical processes in an aquifer system.</title>
        <authorList>
            <person name="Anantharaman K."/>
            <person name="Brown C.T."/>
            <person name="Hug L.A."/>
            <person name="Sharon I."/>
            <person name="Castelle C.J."/>
            <person name="Probst A.J."/>
            <person name="Thomas B.C."/>
            <person name="Singh A."/>
            <person name="Wilkins M.J."/>
            <person name="Karaoz U."/>
            <person name="Brodie E.L."/>
            <person name="Williams K.H."/>
            <person name="Hubbard S.S."/>
            <person name="Banfield J.F."/>
        </authorList>
    </citation>
    <scope>NUCLEOTIDE SEQUENCE [LARGE SCALE GENOMIC DNA]</scope>
</reference>
<keyword evidence="11" id="KW-0234">DNA repair</keyword>
<dbReference type="GO" id="GO:0000701">
    <property type="term" value="F:purine-specific mismatch base pair DNA N-glycosylase activity"/>
    <property type="evidence" value="ECO:0007669"/>
    <property type="project" value="UniProtKB-EC"/>
</dbReference>
<evidence type="ECO:0000256" key="1">
    <source>
        <dbReference type="ARBA" id="ARBA00000843"/>
    </source>
</evidence>
<evidence type="ECO:0000256" key="5">
    <source>
        <dbReference type="ARBA" id="ARBA00022023"/>
    </source>
</evidence>
<dbReference type="GO" id="GO:0051536">
    <property type="term" value="F:iron-sulfur cluster binding"/>
    <property type="evidence" value="ECO:0007669"/>
    <property type="project" value="UniProtKB-KW"/>
</dbReference>
<dbReference type="InterPro" id="IPR023170">
    <property type="entry name" value="HhH_base_excis_C"/>
</dbReference>
<dbReference type="InterPro" id="IPR003265">
    <property type="entry name" value="HhH-GPD_domain"/>
</dbReference>
<dbReference type="Gene3D" id="1.10.1670.10">
    <property type="entry name" value="Helix-hairpin-Helix base-excision DNA repair enzymes (C-terminal)"/>
    <property type="match status" value="1"/>
</dbReference>
<comment type="cofactor">
    <cofactor evidence="2">
        <name>[4Fe-4S] cluster</name>
        <dbReference type="ChEBI" id="CHEBI:49883"/>
    </cofactor>
</comment>
<keyword evidence="7" id="KW-0227">DNA damage</keyword>
<proteinExistence type="inferred from homology"/>
<dbReference type="InterPro" id="IPR000445">
    <property type="entry name" value="HhH_motif"/>
</dbReference>
<dbReference type="GO" id="GO:0046872">
    <property type="term" value="F:metal ion binding"/>
    <property type="evidence" value="ECO:0007669"/>
    <property type="project" value="UniProtKB-KW"/>
</dbReference>
<dbReference type="STRING" id="1802117.A3J54_01815"/>
<dbReference type="Pfam" id="PF00730">
    <property type="entry name" value="HhH-GPD"/>
    <property type="match status" value="1"/>
</dbReference>
<feature type="domain" description="HhH-GPD" evidence="13">
    <location>
        <begin position="48"/>
        <end position="196"/>
    </location>
</feature>
<dbReference type="InterPro" id="IPR044298">
    <property type="entry name" value="MIG/MutY"/>
</dbReference>
<dbReference type="SMART" id="SM00478">
    <property type="entry name" value="ENDO3c"/>
    <property type="match status" value="1"/>
</dbReference>
<dbReference type="GO" id="GO:0035485">
    <property type="term" value="F:adenine/guanine mispair binding"/>
    <property type="evidence" value="ECO:0007669"/>
    <property type="project" value="TreeGrafter"/>
</dbReference>
<evidence type="ECO:0000313" key="15">
    <source>
        <dbReference type="Proteomes" id="UP000176576"/>
    </source>
</evidence>